<accession>A0A0J6XHV7</accession>
<sequence>MGTLKSGVYRIVSWPDALGSEARVLTASEEGVTVTAPGAAPEREQEWSVEVKDDGTAAIQFPARLFPSRSLSYKEPEKGERVILGPVSDFPTREWKIEPAPQQPLPAPYFIRVPDKDLQMVVSPKRIFPTELELAPSDVDLQNAWALLPVERD</sequence>
<keyword evidence="2" id="KW-1185">Reference proteome</keyword>
<dbReference type="Proteomes" id="UP000035932">
    <property type="component" value="Unassembled WGS sequence"/>
</dbReference>
<gene>
    <name evidence="1" type="ORF">ACS04_33000</name>
</gene>
<proteinExistence type="predicted"/>
<evidence type="ECO:0000313" key="2">
    <source>
        <dbReference type="Proteomes" id="UP000035932"/>
    </source>
</evidence>
<name>A0A0J6XHV7_9ACTN</name>
<reference evidence="1 2" key="1">
    <citation type="submission" date="2015-06" db="EMBL/GenBank/DDBJ databases">
        <title>Recapitulation of the evolution of biosynthetic gene clusters reveals hidden chemical diversity on bacterial genomes.</title>
        <authorList>
            <person name="Cruz-Morales P."/>
            <person name="Martinez-Guerrero C."/>
            <person name="Morales-Escalante M.A."/>
            <person name="Yanez-Guerra L.A."/>
            <person name="Kopp J.F."/>
            <person name="Feldmann J."/>
            <person name="Ramos-Aboites H.E."/>
            <person name="Barona-Gomez F."/>
        </authorList>
    </citation>
    <scope>NUCLEOTIDE SEQUENCE [LARGE SCALE GENOMIC DNA]</scope>
    <source>
        <strain evidence="1 2">ATCC 31245</strain>
    </source>
</reference>
<dbReference type="OrthoDB" id="4190112at2"/>
<protein>
    <recommendedName>
        <fullName evidence="3">Ricin B lectin domain-containing protein</fullName>
    </recommendedName>
</protein>
<dbReference type="AlphaFoldDB" id="A0A0J6XHV7"/>
<dbReference type="RefSeq" id="WP_048480532.1">
    <property type="nucleotide sequence ID" value="NZ_JBIRUD010000003.1"/>
</dbReference>
<dbReference type="PATRIC" id="fig|66430.4.peg.3258"/>
<comment type="caution">
    <text evidence="1">The sequence shown here is derived from an EMBL/GenBank/DDBJ whole genome shotgun (WGS) entry which is preliminary data.</text>
</comment>
<dbReference type="Gene3D" id="2.80.10.50">
    <property type="match status" value="1"/>
</dbReference>
<dbReference type="EMBL" id="LFML01000159">
    <property type="protein sequence ID" value="KMO93797.1"/>
    <property type="molecule type" value="Genomic_DNA"/>
</dbReference>
<organism evidence="1 2">
    <name type="scientific">Streptomyces roseus</name>
    <dbReference type="NCBI Taxonomy" id="66430"/>
    <lineage>
        <taxon>Bacteria</taxon>
        <taxon>Bacillati</taxon>
        <taxon>Actinomycetota</taxon>
        <taxon>Actinomycetes</taxon>
        <taxon>Kitasatosporales</taxon>
        <taxon>Streptomycetaceae</taxon>
        <taxon>Streptomyces</taxon>
    </lineage>
</organism>
<evidence type="ECO:0008006" key="3">
    <source>
        <dbReference type="Google" id="ProtNLM"/>
    </source>
</evidence>
<evidence type="ECO:0000313" key="1">
    <source>
        <dbReference type="EMBL" id="KMO93797.1"/>
    </source>
</evidence>